<name>A0A975H203_9BURK</name>
<accession>A0A975H203</accession>
<dbReference type="InterPro" id="IPR019106">
    <property type="entry name" value="T4SS_TrbC"/>
</dbReference>
<gene>
    <name evidence="1" type="primary">trbC</name>
    <name evidence="1" type="ORF">J1M35_10755</name>
</gene>
<evidence type="ECO:0000313" key="1">
    <source>
        <dbReference type="EMBL" id="QTD43650.1"/>
    </source>
</evidence>
<dbReference type="Pfam" id="PF09673">
    <property type="entry name" value="TrbC_Ftype"/>
    <property type="match status" value="1"/>
</dbReference>
<dbReference type="AlphaFoldDB" id="A0A975H203"/>
<proteinExistence type="predicted"/>
<dbReference type="NCBIfam" id="TIGR02742">
    <property type="entry name" value="TrbC_Ftype"/>
    <property type="match status" value="1"/>
</dbReference>
<sequence>MARTLLSCFFAKGTAVWATDSLPGGSVIRRSTVLAALLLPLGAAAQPAPVITDEDLARVRREAPTVTEDDVRRIQRQHSVPAAQAGSVTTPRIDALPKPLTDAMPNLGDIAQGYARGTAPALGSGPGLLVFVSLAMPEPTLARLVDQAARAKAAILIRGFANGSLRETVARIQKLIGTREVAILIDPQAFDRYAVKQVPTFVLARDGSRPAGCAGGTCPPPTDFVSATGDVSLDYALDKLRRAAPRFESDAGIFLARLRP</sequence>
<organism evidence="1 2">
    <name type="scientific">Ottowia testudinis</name>
    <dbReference type="NCBI Taxonomy" id="2816950"/>
    <lineage>
        <taxon>Bacteria</taxon>
        <taxon>Pseudomonadati</taxon>
        <taxon>Pseudomonadota</taxon>
        <taxon>Betaproteobacteria</taxon>
        <taxon>Burkholderiales</taxon>
        <taxon>Comamonadaceae</taxon>
        <taxon>Ottowia</taxon>
    </lineage>
</organism>
<evidence type="ECO:0000313" key="2">
    <source>
        <dbReference type="Proteomes" id="UP000663903"/>
    </source>
</evidence>
<reference evidence="1" key="1">
    <citation type="submission" date="2021-03" db="EMBL/GenBank/DDBJ databases">
        <title>Ottowia sp. 27C isolated from the cloaca of a Giant Asian pond turtle (Heosemys grandis).</title>
        <authorList>
            <person name="Spergser J."/>
            <person name="Busse H.-J."/>
        </authorList>
    </citation>
    <scope>NUCLEOTIDE SEQUENCE</scope>
    <source>
        <strain evidence="1">27C</strain>
    </source>
</reference>
<dbReference type="Proteomes" id="UP000663903">
    <property type="component" value="Chromosome"/>
</dbReference>
<keyword evidence="2" id="KW-1185">Reference proteome</keyword>
<dbReference type="KEGG" id="otd:J1M35_10755"/>
<dbReference type="InterPro" id="IPR014113">
    <property type="entry name" value="T4SS_TrbC_subgr"/>
</dbReference>
<protein>
    <submittedName>
        <fullName evidence="1">Type-F conjugative transfer system pilin assembly protein TrbC</fullName>
    </submittedName>
</protein>
<dbReference type="EMBL" id="CP071796">
    <property type="protein sequence ID" value="QTD43650.1"/>
    <property type="molecule type" value="Genomic_DNA"/>
</dbReference>